<organism evidence="1 2">
    <name type="scientific">Tritrichomonas musculus</name>
    <dbReference type="NCBI Taxonomy" id="1915356"/>
    <lineage>
        <taxon>Eukaryota</taxon>
        <taxon>Metamonada</taxon>
        <taxon>Parabasalia</taxon>
        <taxon>Tritrichomonadida</taxon>
        <taxon>Tritrichomonadidae</taxon>
        <taxon>Tritrichomonas</taxon>
    </lineage>
</organism>
<keyword evidence="2" id="KW-1185">Reference proteome</keyword>
<evidence type="ECO:0000313" key="2">
    <source>
        <dbReference type="Proteomes" id="UP001470230"/>
    </source>
</evidence>
<gene>
    <name evidence="1" type="ORF">M9Y10_026841</name>
</gene>
<protein>
    <submittedName>
        <fullName evidence="1">Uncharacterized protein</fullName>
    </submittedName>
</protein>
<evidence type="ECO:0000313" key="1">
    <source>
        <dbReference type="EMBL" id="KAK8841889.1"/>
    </source>
</evidence>
<sequence>MSKGRIIDIGKGSVRPYGSDLFEFFLSGKQEMASVLTDNYIYKQIENDINELQPYIIFDEVSNTIKESPNPDHVLPYIIRKDKDGKYYYYLLKKFKKQDQNNDVKNLIEFSYDSGEPSMKIYKDIPKLKYVIFSRDDDHAFKDMKDEKSQPYVKYDDKSYSAIFYQPKYLSRVEGAQEYIQKARDKAFSLFAYLKIPIVIKVTGSKIDNKYFIKVWKSPFMRYPDLSRILFHKNSGKREYTFYYTSFKSLDKPDSIHDQGNKNDKNILCLDYINLAKINNFERKEKIVVNLPTSIIQKVDRYYPDFNDKLSFYSFLPVYQHFSEVLNNIYIKYQFKYSGEISRYKVLSFLELGYTSMNVELPQMKTNIEHDTDINFLSFIDREKNTNSIMEIATLISKTLFFPSEPGAVQLYRTSSDNNYYLAFYTRNKNSIMANANTISAGLRTSNIVVIPITPMHVSMFIESLDCAFKNWNRFGLAKYDIAVDEKITIFFYFGPGQREIDIDMSKTIISTHFSKYDMFYIDFFQSQTELKEAISDNFKEYNNDSAINQLEIMLSVAAFATVNDYADYLGLEDQYEAKSSFVYQ</sequence>
<name>A0ABR2H6P2_9EUKA</name>
<accession>A0ABR2H6P2</accession>
<dbReference type="EMBL" id="JAPFFF010000040">
    <property type="protein sequence ID" value="KAK8841889.1"/>
    <property type="molecule type" value="Genomic_DNA"/>
</dbReference>
<comment type="caution">
    <text evidence="1">The sequence shown here is derived from an EMBL/GenBank/DDBJ whole genome shotgun (WGS) entry which is preliminary data.</text>
</comment>
<reference evidence="1 2" key="1">
    <citation type="submission" date="2024-04" db="EMBL/GenBank/DDBJ databases">
        <title>Tritrichomonas musculus Genome.</title>
        <authorList>
            <person name="Alves-Ferreira E."/>
            <person name="Grigg M."/>
            <person name="Lorenzi H."/>
            <person name="Galac M."/>
        </authorList>
    </citation>
    <scope>NUCLEOTIDE SEQUENCE [LARGE SCALE GENOMIC DNA]</scope>
    <source>
        <strain evidence="1 2">EAF2021</strain>
    </source>
</reference>
<dbReference type="Proteomes" id="UP001470230">
    <property type="component" value="Unassembled WGS sequence"/>
</dbReference>
<proteinExistence type="predicted"/>